<dbReference type="Pfam" id="PF12006">
    <property type="entry name" value="DUF3500"/>
    <property type="match status" value="1"/>
</dbReference>
<proteinExistence type="predicted"/>
<dbReference type="InterPro" id="IPR026444">
    <property type="entry name" value="Secre_tail"/>
</dbReference>
<dbReference type="InterPro" id="IPR021889">
    <property type="entry name" value="DUF3500"/>
</dbReference>
<keyword evidence="1" id="KW-0732">Signal</keyword>
<dbReference type="PANTHER" id="PTHR37489">
    <property type="entry name" value="DUF3500 DOMAIN-CONTAINING PROTEIN"/>
    <property type="match status" value="1"/>
</dbReference>
<evidence type="ECO:0000259" key="2">
    <source>
        <dbReference type="Pfam" id="PF18962"/>
    </source>
</evidence>
<dbReference type="NCBIfam" id="TIGR04183">
    <property type="entry name" value="Por_Secre_tail"/>
    <property type="match status" value="1"/>
</dbReference>
<gene>
    <name evidence="3" type="ORF">ACFFUU_05250</name>
</gene>
<dbReference type="Pfam" id="PF18962">
    <property type="entry name" value="Por_Secre_tail"/>
    <property type="match status" value="1"/>
</dbReference>
<reference evidence="3 4" key="1">
    <citation type="submission" date="2024-09" db="EMBL/GenBank/DDBJ databases">
        <authorList>
            <person name="Sun Q."/>
            <person name="Mori K."/>
        </authorList>
    </citation>
    <scope>NUCLEOTIDE SEQUENCE [LARGE SCALE GENOMIC DNA]</scope>
    <source>
        <strain evidence="3 4">CECT 8460</strain>
    </source>
</reference>
<accession>A0ABV5GD09</accession>
<feature type="domain" description="Secretion system C-terminal sorting" evidence="2">
    <location>
        <begin position="376"/>
        <end position="452"/>
    </location>
</feature>
<protein>
    <submittedName>
        <fullName evidence="3">DUF3500 domain-containing protein</fullName>
    </submittedName>
</protein>
<dbReference type="PANTHER" id="PTHR37489:SF1">
    <property type="entry name" value="DUF3500 DOMAIN-CONTAINING PROTEIN"/>
    <property type="match status" value="1"/>
</dbReference>
<name>A0ABV5GD09_9FLAO</name>
<keyword evidence="4" id="KW-1185">Reference proteome</keyword>
<dbReference type="Proteomes" id="UP001589576">
    <property type="component" value="Unassembled WGS sequence"/>
</dbReference>
<organism evidence="3 4">
    <name type="scientific">Flavobacterium paronense</name>
    <dbReference type="NCBI Taxonomy" id="1392775"/>
    <lineage>
        <taxon>Bacteria</taxon>
        <taxon>Pseudomonadati</taxon>
        <taxon>Bacteroidota</taxon>
        <taxon>Flavobacteriia</taxon>
        <taxon>Flavobacteriales</taxon>
        <taxon>Flavobacteriaceae</taxon>
        <taxon>Flavobacterium</taxon>
    </lineage>
</organism>
<dbReference type="EMBL" id="JBHMFB010000012">
    <property type="protein sequence ID" value="MFB9089000.1"/>
    <property type="molecule type" value="Genomic_DNA"/>
</dbReference>
<sequence length="454" mass="49031">MKLVFNSILTLSLGILIFFGLKSSSSNKLKTTEFNVNTSSLNTTTTVTTQEIIDLANAFKATLTASQITTLQLSYSLTNARTWSNLPASMSARLGLKMGTLTAPQLAAAKALVQAMTGTPIGEGYNEVQGLWAADDYLSVNGGGTNYGAGNFYISFFGTPAMTGTFEIQMTGHHRTVSNTYINGNLVGATPSFVATEPYASFTSGGNTYQPMLEEKTALVNMLSGLTATQLTTAHLTTTFTDIVCGPQKDWMFPTTKVGLQANTLTASQKQLILNAIATYVNDVDDTSAATFMTQYTAEIDNTYIVYSGTATLNNQNDYIRIDGPSVWIEYSTQNGIILSPKHPHSIWRDHAKDYGGTGAPLSTTNFSLASRIANFPNPVTENTTFNFNLKESAIVKINLYDLHGKLVVTPYKNSLNAGNNSLTVDLSDLSSGTYIYFIETNGVRSNSSKLIKK</sequence>
<evidence type="ECO:0000313" key="4">
    <source>
        <dbReference type="Proteomes" id="UP001589576"/>
    </source>
</evidence>
<evidence type="ECO:0000256" key="1">
    <source>
        <dbReference type="ARBA" id="ARBA00022729"/>
    </source>
</evidence>
<comment type="caution">
    <text evidence="3">The sequence shown here is derived from an EMBL/GenBank/DDBJ whole genome shotgun (WGS) entry which is preliminary data.</text>
</comment>
<evidence type="ECO:0000313" key="3">
    <source>
        <dbReference type="EMBL" id="MFB9089000.1"/>
    </source>
</evidence>
<dbReference type="RefSeq" id="WP_290284248.1">
    <property type="nucleotide sequence ID" value="NZ_JAUFQN010000019.1"/>
</dbReference>